<sequence>MRRFYAFAAVAAQLVDIGFAQTACTVTLTPSSTPVAADGYNVRVIAQGLRRPRSLQFDREGNLLVVQSSAGIWNFRLRDHGGTCLEVEDGVDLIDDSVKTRLNHGIALSPDEGKLYASDRGTVYAWDYDAVARRVASSEPEVIIRGLDNSGHSTRTLHYSSGLGDYLVVVRGSAGNIDLECGDISTGHCQMKAFDMQQIPRGGYNFTADGIRLGWGMRNSVGIAEHPGTHGIWTVENTIDNIMRQGVDIHDDNPGEELNFHGTVNSTTGLNYGYPYCSAAWDVESIPNNTNFEVGTEFALDIEDGGRTDDYCAGIQAPRLTFEGHTAPLDIKFNGSSEAFISFHGSWNRDDPIGYRIARVPFEDGEPMASRTDRQAAISVVTNEDISRCPGDCFRPVGMAFDRVGRLFFVSDSTGEIYVVEKAQGSGPDAPPDAPPNSPPGEGKAASIKVGILNLVSAALLLWYVI</sequence>
<evidence type="ECO:0000313" key="5">
    <source>
        <dbReference type="Proteomes" id="UP000002058"/>
    </source>
</evidence>
<dbReference type="VEuPathDB" id="FungiDB:UREG_03855"/>
<evidence type="ECO:0000256" key="1">
    <source>
        <dbReference type="SAM" id="MobiDB-lite"/>
    </source>
</evidence>
<evidence type="ECO:0000259" key="3">
    <source>
        <dbReference type="Pfam" id="PF22807"/>
    </source>
</evidence>
<evidence type="ECO:0000313" key="4">
    <source>
        <dbReference type="EMBL" id="EEP79009.1"/>
    </source>
</evidence>
<evidence type="ECO:0000256" key="2">
    <source>
        <dbReference type="SAM" id="SignalP"/>
    </source>
</evidence>
<protein>
    <recommendedName>
        <fullName evidence="3">Pyrroloquinoline quinone-dependent pyranose dehydrogenase beta-propeller domain-containing protein</fullName>
    </recommendedName>
</protein>
<name>C4JLZ7_UNCRE</name>
<dbReference type="HOGENOM" id="CLU_039534_1_1_1"/>
<dbReference type="SUPFAM" id="SSF50952">
    <property type="entry name" value="Soluble quinoprotein glucose dehydrogenase"/>
    <property type="match status" value="1"/>
</dbReference>
<feature type="compositionally biased region" description="Pro residues" evidence="1">
    <location>
        <begin position="429"/>
        <end position="439"/>
    </location>
</feature>
<dbReference type="RefSeq" id="XP_002544338.1">
    <property type="nucleotide sequence ID" value="XM_002544292.1"/>
</dbReference>
<keyword evidence="2" id="KW-0732">Signal</keyword>
<dbReference type="STRING" id="336963.C4JLZ7"/>
<accession>C4JLZ7</accession>
<dbReference type="InterPro" id="IPR011041">
    <property type="entry name" value="Quinoprot_gluc/sorb_DH_b-prop"/>
</dbReference>
<dbReference type="OMA" id="EINHHWT"/>
<feature type="region of interest" description="Disordered" evidence="1">
    <location>
        <begin position="424"/>
        <end position="443"/>
    </location>
</feature>
<reference evidence="5" key="1">
    <citation type="journal article" date="2009" name="Genome Res.">
        <title>Comparative genomic analyses of the human fungal pathogens Coccidioides and their relatives.</title>
        <authorList>
            <person name="Sharpton T.J."/>
            <person name="Stajich J.E."/>
            <person name="Rounsley S.D."/>
            <person name="Gardner M.J."/>
            <person name="Wortman J.R."/>
            <person name="Jordar V.S."/>
            <person name="Maiti R."/>
            <person name="Kodira C.D."/>
            <person name="Neafsey D.E."/>
            <person name="Zeng Q."/>
            <person name="Hung C.-Y."/>
            <person name="McMahan C."/>
            <person name="Muszewska A."/>
            <person name="Grynberg M."/>
            <person name="Mandel M.A."/>
            <person name="Kellner E.M."/>
            <person name="Barker B.M."/>
            <person name="Galgiani J.N."/>
            <person name="Orbach M.J."/>
            <person name="Kirkland T.N."/>
            <person name="Cole G.T."/>
            <person name="Henn M.R."/>
            <person name="Birren B.W."/>
            <person name="Taylor J.W."/>
        </authorList>
    </citation>
    <scope>NUCLEOTIDE SEQUENCE [LARGE SCALE GENOMIC DNA]</scope>
    <source>
        <strain evidence="5">UAMH 1704</strain>
    </source>
</reference>
<gene>
    <name evidence="4" type="ORF">UREG_03855</name>
</gene>
<dbReference type="GeneID" id="8441452"/>
<dbReference type="KEGG" id="ure:UREG_03855"/>
<dbReference type="InParanoid" id="C4JLZ7"/>
<dbReference type="AlphaFoldDB" id="C4JLZ7"/>
<dbReference type="Proteomes" id="UP000002058">
    <property type="component" value="Unassembled WGS sequence"/>
</dbReference>
<dbReference type="eggNOG" id="ENOG502QPZ1">
    <property type="taxonomic scope" value="Eukaryota"/>
</dbReference>
<feature type="signal peptide" evidence="2">
    <location>
        <begin position="1"/>
        <end position="20"/>
    </location>
</feature>
<feature type="domain" description="Pyrroloquinoline quinone-dependent pyranose dehydrogenase beta-propeller" evidence="3">
    <location>
        <begin position="34"/>
        <end position="422"/>
    </location>
</feature>
<dbReference type="InterPro" id="IPR011042">
    <property type="entry name" value="6-blade_b-propeller_TolB-like"/>
</dbReference>
<proteinExistence type="predicted"/>
<dbReference type="InterPro" id="IPR054539">
    <property type="entry name" value="Beta-prop_PDH"/>
</dbReference>
<feature type="chain" id="PRO_5002937803" description="Pyrroloquinoline quinone-dependent pyranose dehydrogenase beta-propeller domain-containing protein" evidence="2">
    <location>
        <begin position="21"/>
        <end position="466"/>
    </location>
</feature>
<keyword evidence="5" id="KW-1185">Reference proteome</keyword>
<dbReference type="EMBL" id="CH476616">
    <property type="protein sequence ID" value="EEP79009.1"/>
    <property type="molecule type" value="Genomic_DNA"/>
</dbReference>
<dbReference type="Pfam" id="PF22807">
    <property type="entry name" value="TrAA12"/>
    <property type="match status" value="1"/>
</dbReference>
<dbReference type="Gene3D" id="2.120.10.30">
    <property type="entry name" value="TolB, C-terminal domain"/>
    <property type="match status" value="1"/>
</dbReference>
<organism evidence="4 5">
    <name type="scientific">Uncinocarpus reesii (strain UAMH 1704)</name>
    <dbReference type="NCBI Taxonomy" id="336963"/>
    <lineage>
        <taxon>Eukaryota</taxon>
        <taxon>Fungi</taxon>
        <taxon>Dikarya</taxon>
        <taxon>Ascomycota</taxon>
        <taxon>Pezizomycotina</taxon>
        <taxon>Eurotiomycetes</taxon>
        <taxon>Eurotiomycetidae</taxon>
        <taxon>Onygenales</taxon>
        <taxon>Onygenaceae</taxon>
        <taxon>Uncinocarpus</taxon>
    </lineage>
</organism>
<dbReference type="OrthoDB" id="507128at2759"/>